<organism evidence="4 5">
    <name type="scientific">Pedobacter gandavensis</name>
    <dbReference type="NCBI Taxonomy" id="2679963"/>
    <lineage>
        <taxon>Bacteria</taxon>
        <taxon>Pseudomonadati</taxon>
        <taxon>Bacteroidota</taxon>
        <taxon>Sphingobacteriia</taxon>
        <taxon>Sphingobacteriales</taxon>
        <taxon>Sphingobacteriaceae</taxon>
        <taxon>Pedobacter</taxon>
    </lineage>
</organism>
<dbReference type="CDD" id="cd04301">
    <property type="entry name" value="NAT_SF"/>
    <property type="match status" value="1"/>
</dbReference>
<dbReference type="PROSITE" id="PS51186">
    <property type="entry name" value="GNAT"/>
    <property type="match status" value="1"/>
</dbReference>
<dbReference type="InterPro" id="IPR016181">
    <property type="entry name" value="Acyl_CoA_acyltransferase"/>
</dbReference>
<dbReference type="Gene3D" id="3.40.630.30">
    <property type="match status" value="1"/>
</dbReference>
<sequence length="158" mass="18191">MSPIKIDVNDLTYKINPDLSTIDWTYVCELFDKVDWRTRVEADIELAFRRSSWTLFIYKGDQLIAFGRTIDDGRYYAILADIIVDPDFQGNGLGKYLVNTLNEKLGDNYHFVNLTAAPGKGDFYKSLGWKKQSTCYIWPQGPKQKRLHTEPDAEEPTA</sequence>
<proteinExistence type="predicted"/>
<feature type="domain" description="N-acetyltransferase" evidence="3">
    <location>
        <begin position="14"/>
        <end position="148"/>
    </location>
</feature>
<dbReference type="EMBL" id="WNXC01000009">
    <property type="protein sequence ID" value="MBB2151273.1"/>
    <property type="molecule type" value="Genomic_DNA"/>
</dbReference>
<reference evidence="4 5" key="1">
    <citation type="submission" date="2019-11" db="EMBL/GenBank/DDBJ databases">
        <title>Description of Pedobacter sp. LMG 31462T.</title>
        <authorList>
            <person name="Carlier A."/>
            <person name="Qi S."/>
            <person name="Vandamme P."/>
        </authorList>
    </citation>
    <scope>NUCLEOTIDE SEQUENCE [LARGE SCALE GENOMIC DNA]</scope>
    <source>
        <strain evidence="4 5">LMG 31462</strain>
    </source>
</reference>
<evidence type="ECO:0000256" key="2">
    <source>
        <dbReference type="ARBA" id="ARBA00023315"/>
    </source>
</evidence>
<dbReference type="InterPro" id="IPR000182">
    <property type="entry name" value="GNAT_dom"/>
</dbReference>
<dbReference type="Proteomes" id="UP000636110">
    <property type="component" value="Unassembled WGS sequence"/>
</dbReference>
<dbReference type="RefSeq" id="WP_182960977.1">
    <property type="nucleotide sequence ID" value="NZ_WNXC01000009.1"/>
</dbReference>
<dbReference type="InterPro" id="IPR045039">
    <property type="entry name" value="NSI-like"/>
</dbReference>
<comment type="caution">
    <text evidence="4">The sequence shown here is derived from an EMBL/GenBank/DDBJ whole genome shotgun (WGS) entry which is preliminary data.</text>
</comment>
<name>A0ABR6F3I4_9SPHI</name>
<protein>
    <submittedName>
        <fullName evidence="4">GNAT family N-acetyltransferase</fullName>
    </submittedName>
</protein>
<evidence type="ECO:0000256" key="1">
    <source>
        <dbReference type="ARBA" id="ARBA00022679"/>
    </source>
</evidence>
<dbReference type="PANTHER" id="PTHR43626:SF4">
    <property type="entry name" value="GCN5-RELATED N-ACETYLTRANSFERASE 2, CHLOROPLASTIC"/>
    <property type="match status" value="1"/>
</dbReference>
<gene>
    <name evidence="4" type="ORF">GM920_20405</name>
</gene>
<dbReference type="PANTHER" id="PTHR43626">
    <property type="entry name" value="ACYL-COA N-ACYLTRANSFERASE"/>
    <property type="match status" value="1"/>
</dbReference>
<accession>A0ABR6F3I4</accession>
<dbReference type="Pfam" id="PF13508">
    <property type="entry name" value="Acetyltransf_7"/>
    <property type="match status" value="1"/>
</dbReference>
<dbReference type="SUPFAM" id="SSF55729">
    <property type="entry name" value="Acyl-CoA N-acyltransferases (Nat)"/>
    <property type="match status" value="1"/>
</dbReference>
<keyword evidence="5" id="KW-1185">Reference proteome</keyword>
<evidence type="ECO:0000313" key="4">
    <source>
        <dbReference type="EMBL" id="MBB2151273.1"/>
    </source>
</evidence>
<evidence type="ECO:0000313" key="5">
    <source>
        <dbReference type="Proteomes" id="UP000636110"/>
    </source>
</evidence>
<keyword evidence="1" id="KW-0808">Transferase</keyword>
<evidence type="ECO:0000259" key="3">
    <source>
        <dbReference type="PROSITE" id="PS51186"/>
    </source>
</evidence>
<keyword evidence="2" id="KW-0012">Acyltransferase</keyword>